<protein>
    <submittedName>
        <fullName evidence="1">Uncharacterized protein</fullName>
    </submittedName>
</protein>
<accession>A0A143HF91</accession>
<dbReference type="AlphaFoldDB" id="A0A143HF91"/>
<proteinExistence type="predicted"/>
<sequence>MKGIVEYANKKKGFIAVMTENDDYSIVEVIDSYVPEIGSTLYGELENLGAERLKCLDDGVEFDVIIQDIHSGTIQEKWYFHEF</sequence>
<name>A0A143HF91_9BACL</name>
<organism evidence="1 2">
    <name type="scientific">Rummeliibacillus stabekisii</name>
    <dbReference type="NCBI Taxonomy" id="241244"/>
    <lineage>
        <taxon>Bacteria</taxon>
        <taxon>Bacillati</taxon>
        <taxon>Bacillota</taxon>
        <taxon>Bacilli</taxon>
        <taxon>Bacillales</taxon>
        <taxon>Caryophanaceae</taxon>
        <taxon>Rummeliibacillus</taxon>
    </lineage>
</organism>
<gene>
    <name evidence="1" type="ORF">ATY39_13880</name>
</gene>
<dbReference type="KEGG" id="rst:ATY39_13880"/>
<dbReference type="OrthoDB" id="6627316at2"/>
<dbReference type="STRING" id="241244.ATY39_13880"/>
<reference evidence="2" key="2">
    <citation type="submission" date="2016-03" db="EMBL/GenBank/DDBJ databases">
        <authorList>
            <person name="Ploux O."/>
        </authorList>
    </citation>
    <scope>NUCLEOTIDE SEQUENCE [LARGE SCALE GENOMIC DNA]</scope>
    <source>
        <strain evidence="2">PP9</strain>
    </source>
</reference>
<dbReference type="EMBL" id="CP014806">
    <property type="protein sequence ID" value="AMX00403.1"/>
    <property type="molecule type" value="Genomic_DNA"/>
</dbReference>
<reference evidence="1 2" key="1">
    <citation type="journal article" date="2016" name="Genome Announc.">
        <title>Whole-Genome Sequence of Rummeliibacillus stabekisii Strain PP9 Isolated from Antarctic Soil.</title>
        <authorList>
            <person name="da Mota F.F."/>
            <person name="Vollu R.E."/>
            <person name="Jurelevicius D."/>
            <person name="Seldin L."/>
        </authorList>
    </citation>
    <scope>NUCLEOTIDE SEQUENCE [LARGE SCALE GENOMIC DNA]</scope>
    <source>
        <strain evidence="1 2">PP9</strain>
    </source>
</reference>
<evidence type="ECO:0000313" key="1">
    <source>
        <dbReference type="EMBL" id="AMX00403.1"/>
    </source>
</evidence>
<dbReference type="RefSeq" id="WP_066790739.1">
    <property type="nucleotide sequence ID" value="NZ_CP014806.1"/>
</dbReference>
<evidence type="ECO:0000313" key="2">
    <source>
        <dbReference type="Proteomes" id="UP000076021"/>
    </source>
</evidence>
<keyword evidence="2" id="KW-1185">Reference proteome</keyword>
<dbReference type="Proteomes" id="UP000076021">
    <property type="component" value="Chromosome"/>
</dbReference>